<evidence type="ECO:0000256" key="1">
    <source>
        <dbReference type="ARBA" id="ARBA00021390"/>
    </source>
</evidence>
<dbReference type="SMART" id="SM00420">
    <property type="entry name" value="HTH_DEOR"/>
    <property type="match status" value="1"/>
</dbReference>
<dbReference type="Pfam" id="PF08220">
    <property type="entry name" value="HTH_DeoR"/>
    <property type="match status" value="1"/>
</dbReference>
<dbReference type="PANTHER" id="PTHR30363">
    <property type="entry name" value="HTH-TYPE TRANSCRIPTIONAL REGULATOR SRLR-RELATED"/>
    <property type="match status" value="1"/>
</dbReference>
<dbReference type="InterPro" id="IPR014036">
    <property type="entry name" value="DeoR-like_C"/>
</dbReference>
<dbReference type="InterPro" id="IPR037171">
    <property type="entry name" value="NagB/RpiA_transferase-like"/>
</dbReference>
<dbReference type="InterPro" id="IPR036390">
    <property type="entry name" value="WH_DNA-bd_sf"/>
</dbReference>
<evidence type="ECO:0000313" key="8">
    <source>
        <dbReference type="EMBL" id="PWH05093.1"/>
    </source>
</evidence>
<dbReference type="OrthoDB" id="7688673at2"/>
<dbReference type="InterPro" id="IPR001034">
    <property type="entry name" value="DeoR_HTH"/>
</dbReference>
<dbReference type="SUPFAM" id="SSF100950">
    <property type="entry name" value="NagB/RpiA/CoA transferase-like"/>
    <property type="match status" value="1"/>
</dbReference>
<keyword evidence="2" id="KW-0678">Repressor</keyword>
<dbReference type="Gene3D" id="1.10.10.10">
    <property type="entry name" value="Winged helix-like DNA-binding domain superfamily/Winged helix DNA-binding domain"/>
    <property type="match status" value="1"/>
</dbReference>
<dbReference type="SMART" id="SM01134">
    <property type="entry name" value="DeoRC"/>
    <property type="match status" value="1"/>
</dbReference>
<comment type="function">
    <text evidence="6">Repressor of the lactose catabolism operon. Galactose-6-phosphate is the inducer.</text>
</comment>
<evidence type="ECO:0000313" key="9">
    <source>
        <dbReference type="Proteomes" id="UP000245590"/>
    </source>
</evidence>
<dbReference type="EMBL" id="QFKX01000007">
    <property type="protein sequence ID" value="PWH05093.1"/>
    <property type="molecule type" value="Genomic_DNA"/>
</dbReference>
<protein>
    <recommendedName>
        <fullName evidence="1">Lactose phosphotransferase system repressor</fullName>
    </recommendedName>
</protein>
<dbReference type="PRINTS" id="PR00037">
    <property type="entry name" value="HTHLACR"/>
</dbReference>
<sequence>MYAQERQRQILDALEASGRVTVSALADTFEVATETVRRDLDDLEQRGMLMRVHGGALARRTDAAEPDLDTRRTTNPQVKRRIADAARKLLPADGDASVLLDAGTTTLGLVPHLAGRRGPLLTHALDVAQAMLTLDAPPVHLLPGRLRPGTGAGVGADTVAALERLRPDIAFLGCNGFDGAELFTPDPEEGAVKSTIVARSGLRVVLADSSKAQVHQLVAFARASEIDALVSDDGLPAQIRRDLEDADVQVVIA</sequence>
<organism evidence="8 9">
    <name type="scientific">Brachybacterium endophyticum</name>
    <dbReference type="NCBI Taxonomy" id="2182385"/>
    <lineage>
        <taxon>Bacteria</taxon>
        <taxon>Bacillati</taxon>
        <taxon>Actinomycetota</taxon>
        <taxon>Actinomycetes</taxon>
        <taxon>Micrococcales</taxon>
        <taxon>Dermabacteraceae</taxon>
        <taxon>Brachybacterium</taxon>
    </lineage>
</organism>
<dbReference type="PROSITE" id="PS51000">
    <property type="entry name" value="HTH_DEOR_2"/>
    <property type="match status" value="1"/>
</dbReference>
<keyword evidence="5" id="KW-0804">Transcription</keyword>
<dbReference type="AlphaFoldDB" id="A0A2U2RGU3"/>
<keyword evidence="3" id="KW-0805">Transcription regulation</keyword>
<gene>
    <name evidence="8" type="ORF">DEO23_14965</name>
</gene>
<proteinExistence type="predicted"/>
<accession>A0A2U2RGU3</accession>
<dbReference type="InterPro" id="IPR018356">
    <property type="entry name" value="Tscrpt_reg_HTH_DeoR_CS"/>
</dbReference>
<evidence type="ECO:0000256" key="4">
    <source>
        <dbReference type="ARBA" id="ARBA00023125"/>
    </source>
</evidence>
<dbReference type="InterPro" id="IPR050313">
    <property type="entry name" value="Carb_Metab_HTH_regulators"/>
</dbReference>
<dbReference type="GO" id="GO:0003700">
    <property type="term" value="F:DNA-binding transcription factor activity"/>
    <property type="evidence" value="ECO:0007669"/>
    <property type="project" value="InterPro"/>
</dbReference>
<evidence type="ECO:0000256" key="5">
    <source>
        <dbReference type="ARBA" id="ARBA00023163"/>
    </source>
</evidence>
<dbReference type="RefSeq" id="WP_109276833.1">
    <property type="nucleotide sequence ID" value="NZ_QFKX01000007.1"/>
</dbReference>
<dbReference type="PANTHER" id="PTHR30363:SF4">
    <property type="entry name" value="GLYCEROL-3-PHOSPHATE REGULON REPRESSOR"/>
    <property type="match status" value="1"/>
</dbReference>
<dbReference type="SUPFAM" id="SSF46785">
    <property type="entry name" value="Winged helix' DNA-binding domain"/>
    <property type="match status" value="1"/>
</dbReference>
<dbReference type="GO" id="GO:0003677">
    <property type="term" value="F:DNA binding"/>
    <property type="evidence" value="ECO:0007669"/>
    <property type="project" value="UniProtKB-KW"/>
</dbReference>
<dbReference type="InterPro" id="IPR036388">
    <property type="entry name" value="WH-like_DNA-bd_sf"/>
</dbReference>
<comment type="caution">
    <text evidence="8">The sequence shown here is derived from an EMBL/GenBank/DDBJ whole genome shotgun (WGS) entry which is preliminary data.</text>
</comment>
<evidence type="ECO:0000256" key="6">
    <source>
        <dbReference type="ARBA" id="ARBA00024937"/>
    </source>
</evidence>
<keyword evidence="4" id="KW-0238">DNA-binding</keyword>
<dbReference type="Pfam" id="PF00455">
    <property type="entry name" value="DeoRC"/>
    <property type="match status" value="1"/>
</dbReference>
<dbReference type="PROSITE" id="PS00894">
    <property type="entry name" value="HTH_DEOR_1"/>
    <property type="match status" value="1"/>
</dbReference>
<evidence type="ECO:0000259" key="7">
    <source>
        <dbReference type="PROSITE" id="PS51000"/>
    </source>
</evidence>
<keyword evidence="9" id="KW-1185">Reference proteome</keyword>
<evidence type="ECO:0000256" key="3">
    <source>
        <dbReference type="ARBA" id="ARBA00023015"/>
    </source>
</evidence>
<evidence type="ECO:0000256" key="2">
    <source>
        <dbReference type="ARBA" id="ARBA00022491"/>
    </source>
</evidence>
<feature type="domain" description="HTH deoR-type" evidence="7">
    <location>
        <begin position="3"/>
        <end position="58"/>
    </location>
</feature>
<reference evidence="8 9" key="1">
    <citation type="submission" date="2018-05" db="EMBL/GenBank/DDBJ databases">
        <title>Brachybacterium sp. M1HQ-2T, whole genome shotgun sequence.</title>
        <authorList>
            <person name="Tuo L."/>
        </authorList>
    </citation>
    <scope>NUCLEOTIDE SEQUENCE [LARGE SCALE GENOMIC DNA]</scope>
    <source>
        <strain evidence="8 9">M1HQ-2</strain>
    </source>
</reference>
<name>A0A2U2RGU3_9MICO</name>
<dbReference type="Proteomes" id="UP000245590">
    <property type="component" value="Unassembled WGS sequence"/>
</dbReference>